<reference evidence="2" key="1">
    <citation type="submission" date="2022-10" db="EMBL/GenBank/DDBJ databases">
        <authorList>
            <person name="Chen Y."/>
            <person name="Dougan E. K."/>
            <person name="Chan C."/>
            <person name="Rhodes N."/>
            <person name="Thang M."/>
        </authorList>
    </citation>
    <scope>NUCLEOTIDE SEQUENCE</scope>
</reference>
<dbReference type="EMBL" id="CAMXCT030006545">
    <property type="protein sequence ID" value="CAL4803025.1"/>
    <property type="molecule type" value="Genomic_DNA"/>
</dbReference>
<feature type="region of interest" description="Disordered" evidence="1">
    <location>
        <begin position="133"/>
        <end position="267"/>
    </location>
</feature>
<feature type="region of interest" description="Disordered" evidence="1">
    <location>
        <begin position="1"/>
        <end position="109"/>
    </location>
</feature>
<feature type="compositionally biased region" description="Basic residues" evidence="1">
    <location>
        <begin position="76"/>
        <end position="87"/>
    </location>
</feature>
<feature type="compositionally biased region" description="Basic and acidic residues" evidence="1">
    <location>
        <begin position="27"/>
        <end position="75"/>
    </location>
</feature>
<sequence length="747" mass="84761">MPVDIVAAPTPPPSVVPTSVTPSPSTSERRDLYQHKRPQRHDEHFTSSDEEKVETVDRDQQLRVKQAKLADEGGRGRGRGRGKGRGKGRGDRPKQVEEQGDDGWGMGASWEDWYHSEWDWDYEHGCWWWEVRDKPRGSTKEKKKEKPRKETKVKAGKEAKEPGKETKVKATGSEAKELGKETKVEVTGKKAKVEKAKVEKDETENGANGKKRKAANQVEAEQDGSKATRTRERTSAPASSSKEGKKKKSKSQGKESMSVPMLEQTPKDREGQILMLKTFALNFQHIKEDSLPVRQELRDQLPPLQTCQLNIYWGEGRASCGLKHVKQGKNFGLYNFLNRDTEYINKMAVAIKAAHMLAVYLDDLFGRGVVNEEVDLVGHRGLNRMKEMIRMAGQAALDESLNGKAKISQQPVLTPGDFVLCILLLLWTFETMEEYEWLEYFAGLGNLTKCMKSAMYKSARFELLDNLHPEHYKSNFMDLNSASGFALAILCMLRTVAADFCAHFGLKCSSFCRVNVGTSYRSACTAIRLHFYKSVASSNKLLERTCLLVLLCTALGGCWTLEQPNGSYQSYYPAWRYIAESIFNTGGPMAVQEVRWWMASYGADTPKRHVCYSNSVQIKKLDKGRLQGWKRRSGKKVKTVEHYRDSTGKRRWKGTKALRATEQYPMRFAREVLDMVESMKASCKGLPEIPTELPPAIVTFSELEWETSEVWMFLDLASVYEYLRGNKNLKIPIEWRPFVPKSLGKTV</sequence>
<dbReference type="AlphaFoldDB" id="A0A9P1DT86"/>
<protein>
    <submittedName>
        <fullName evidence="2">Uncharacterized protein</fullName>
    </submittedName>
</protein>
<name>A0A9P1DT86_9DINO</name>
<feature type="compositionally biased region" description="Basic and acidic residues" evidence="1">
    <location>
        <begin position="88"/>
        <end position="97"/>
    </location>
</feature>
<evidence type="ECO:0000313" key="3">
    <source>
        <dbReference type="EMBL" id="CAL1169088.1"/>
    </source>
</evidence>
<feature type="compositionally biased region" description="Basic and acidic residues" evidence="1">
    <location>
        <begin position="223"/>
        <end position="234"/>
    </location>
</feature>
<evidence type="ECO:0000256" key="1">
    <source>
        <dbReference type="SAM" id="MobiDB-lite"/>
    </source>
</evidence>
<reference evidence="3" key="2">
    <citation type="submission" date="2024-04" db="EMBL/GenBank/DDBJ databases">
        <authorList>
            <person name="Chen Y."/>
            <person name="Shah S."/>
            <person name="Dougan E. K."/>
            <person name="Thang M."/>
            <person name="Chan C."/>
        </authorList>
    </citation>
    <scope>NUCLEOTIDE SEQUENCE [LARGE SCALE GENOMIC DNA]</scope>
</reference>
<gene>
    <name evidence="2" type="ORF">C1SCF055_LOCUS40527</name>
</gene>
<evidence type="ECO:0000313" key="4">
    <source>
        <dbReference type="Proteomes" id="UP001152797"/>
    </source>
</evidence>
<organism evidence="2">
    <name type="scientific">Cladocopium goreaui</name>
    <dbReference type="NCBI Taxonomy" id="2562237"/>
    <lineage>
        <taxon>Eukaryota</taxon>
        <taxon>Sar</taxon>
        <taxon>Alveolata</taxon>
        <taxon>Dinophyceae</taxon>
        <taxon>Suessiales</taxon>
        <taxon>Symbiodiniaceae</taxon>
        <taxon>Cladocopium</taxon>
    </lineage>
</organism>
<feature type="compositionally biased region" description="Low complexity" evidence="1">
    <location>
        <begin position="16"/>
        <end position="26"/>
    </location>
</feature>
<comment type="caution">
    <text evidence="2">The sequence shown here is derived from an EMBL/GenBank/DDBJ whole genome shotgun (WGS) entry which is preliminary data.</text>
</comment>
<proteinExistence type="predicted"/>
<dbReference type="EMBL" id="CAMXCT020006545">
    <property type="protein sequence ID" value="CAL1169088.1"/>
    <property type="molecule type" value="Genomic_DNA"/>
</dbReference>
<feature type="compositionally biased region" description="Basic and acidic residues" evidence="1">
    <location>
        <begin position="133"/>
        <end position="200"/>
    </location>
</feature>
<evidence type="ECO:0000313" key="2">
    <source>
        <dbReference type="EMBL" id="CAI4015713.1"/>
    </source>
</evidence>
<keyword evidence="4" id="KW-1185">Reference proteome</keyword>
<dbReference type="EMBL" id="CAMXCT010006545">
    <property type="protein sequence ID" value="CAI4015713.1"/>
    <property type="molecule type" value="Genomic_DNA"/>
</dbReference>
<dbReference type="Proteomes" id="UP001152797">
    <property type="component" value="Unassembled WGS sequence"/>
</dbReference>
<accession>A0A9P1DT86</accession>